<evidence type="ECO:0000256" key="5">
    <source>
        <dbReference type="ARBA" id="ARBA00023014"/>
    </source>
</evidence>
<dbReference type="SUPFAM" id="SSF102114">
    <property type="entry name" value="Radical SAM enzymes"/>
    <property type="match status" value="1"/>
</dbReference>
<keyword evidence="4 6" id="KW-0408">Iron</keyword>
<dbReference type="InterPro" id="IPR058240">
    <property type="entry name" value="rSAM_sf"/>
</dbReference>
<dbReference type="InterPro" id="IPR007197">
    <property type="entry name" value="rSAM"/>
</dbReference>
<name>A0A9X9T8X3_METOG</name>
<dbReference type="AlphaFoldDB" id="A0A9X9T8X3"/>
<evidence type="ECO:0000313" key="9">
    <source>
        <dbReference type="Proteomes" id="UP001163096"/>
    </source>
</evidence>
<dbReference type="GO" id="GO:0003824">
    <property type="term" value="F:catalytic activity"/>
    <property type="evidence" value="ECO:0007669"/>
    <property type="project" value="InterPro"/>
</dbReference>
<protein>
    <submittedName>
        <fullName evidence="8">AmmeMemoRadiSam system radical SAM enzyme</fullName>
    </submittedName>
</protein>
<keyword evidence="1" id="KW-0004">4Fe-4S</keyword>
<evidence type="ECO:0000256" key="1">
    <source>
        <dbReference type="ARBA" id="ARBA00022485"/>
    </source>
</evidence>
<dbReference type="EMBL" id="CP113361">
    <property type="protein sequence ID" value="WAI02619.1"/>
    <property type="molecule type" value="Genomic_DNA"/>
</dbReference>
<accession>A0A9X9T8X3</accession>
<dbReference type="InterPro" id="IPR013785">
    <property type="entry name" value="Aldolase_TIM"/>
</dbReference>
<dbReference type="PROSITE" id="PS51918">
    <property type="entry name" value="RADICAL_SAM"/>
    <property type="match status" value="1"/>
</dbReference>
<keyword evidence="5 6" id="KW-0411">Iron-sulfur</keyword>
<evidence type="ECO:0000256" key="3">
    <source>
        <dbReference type="ARBA" id="ARBA00022723"/>
    </source>
</evidence>
<keyword evidence="2 6" id="KW-0949">S-adenosyl-L-methionine</keyword>
<dbReference type="InterPro" id="IPR027596">
    <property type="entry name" value="AmmeMemoSam_rS"/>
</dbReference>
<dbReference type="Gene3D" id="3.20.20.70">
    <property type="entry name" value="Aldolase class I"/>
    <property type="match status" value="1"/>
</dbReference>
<reference evidence="8" key="1">
    <citation type="submission" date="2022-11" db="EMBL/GenBank/DDBJ databases">
        <title>Complete genome sequence of Methanogenium organophilum DSM 3596.</title>
        <authorList>
            <person name="Chen S.-C."/>
            <person name="Lai S.-J."/>
            <person name="You Y.-T."/>
        </authorList>
    </citation>
    <scope>NUCLEOTIDE SEQUENCE</scope>
    <source>
        <strain evidence="8">DSM 3596</strain>
    </source>
</reference>
<keyword evidence="9" id="KW-1185">Reference proteome</keyword>
<dbReference type="NCBIfam" id="TIGR04337">
    <property type="entry name" value="AmmeMemoSam_rS"/>
    <property type="match status" value="1"/>
</dbReference>
<dbReference type="SFLD" id="SFLDS00029">
    <property type="entry name" value="Radical_SAM"/>
    <property type="match status" value="1"/>
</dbReference>
<feature type="binding site" evidence="6">
    <location>
        <position position="81"/>
    </location>
    <ligand>
        <name>[4Fe-4S] cluster</name>
        <dbReference type="ChEBI" id="CHEBI:49883"/>
        <note>4Fe-4S-S-AdoMet</note>
    </ligand>
</feature>
<evidence type="ECO:0000256" key="4">
    <source>
        <dbReference type="ARBA" id="ARBA00023004"/>
    </source>
</evidence>
<feature type="binding site" evidence="6">
    <location>
        <position position="77"/>
    </location>
    <ligand>
        <name>[4Fe-4S] cluster</name>
        <dbReference type="ChEBI" id="CHEBI:49883"/>
        <note>4Fe-4S-S-AdoMet</note>
    </ligand>
</feature>
<dbReference type="GeneID" id="76835904"/>
<evidence type="ECO:0000313" key="8">
    <source>
        <dbReference type="EMBL" id="WAI02619.1"/>
    </source>
</evidence>
<feature type="domain" description="Radical SAM core" evidence="7">
    <location>
        <begin position="62"/>
        <end position="276"/>
    </location>
</feature>
<dbReference type="GO" id="GO:0051539">
    <property type="term" value="F:4 iron, 4 sulfur cluster binding"/>
    <property type="evidence" value="ECO:0007669"/>
    <property type="project" value="UniProtKB-KW"/>
</dbReference>
<dbReference type="InterPro" id="IPR016431">
    <property type="entry name" value="Pyrv-formate_lyase-activ_prd"/>
</dbReference>
<gene>
    <name evidence="8" type="primary">amrS</name>
    <name evidence="8" type="ORF">OU421_12340</name>
</gene>
<dbReference type="PANTHER" id="PTHR30352:SF5">
    <property type="entry name" value="PYRUVATE FORMATE-LYASE 1-ACTIVATING ENZYME"/>
    <property type="match status" value="1"/>
</dbReference>
<dbReference type="SMART" id="SM00729">
    <property type="entry name" value="Elp3"/>
    <property type="match status" value="1"/>
</dbReference>
<dbReference type="Proteomes" id="UP001163096">
    <property type="component" value="Chromosome"/>
</dbReference>
<evidence type="ECO:0000256" key="6">
    <source>
        <dbReference type="PIRSR" id="PIRSR004869-50"/>
    </source>
</evidence>
<keyword evidence="3 6" id="KW-0479">Metal-binding</keyword>
<dbReference type="PANTHER" id="PTHR30352">
    <property type="entry name" value="PYRUVATE FORMATE-LYASE-ACTIVATING ENZYME"/>
    <property type="match status" value="1"/>
</dbReference>
<dbReference type="KEGG" id="mou:OU421_12340"/>
<sequence>MCHICGEDVICCDLCAHRCKIHDGKTGICGVRKNIAGTLTPLTYGKVSAEAIDPIEKKPLNHFLPGTYTYSLGGIGCNFRCKHCQNWEISQISEYRGYLRDISPEEGVRRAVENECKSIAWTYNEPTIWHEYTKDMGTLTKKQNLKTIYVTNGYITEEALKDISSMLDAFRVDIKSFSDSFYRSVCSARLEPVLNSTIVAKECGMHIETVTLIIPGMNDSPDEIRALIHWVVENIGPDTPMHFTGFYPQYHMTDKMPTTVAVLERACEIAKEEGILYPYTGNVGNTDYQNTYCHSCGAQLIERNGYRTKIVGLDGTTCSACGENIPIVI</sequence>
<dbReference type="GO" id="GO:0046872">
    <property type="term" value="F:metal ion binding"/>
    <property type="evidence" value="ECO:0007669"/>
    <property type="project" value="UniProtKB-KW"/>
</dbReference>
<dbReference type="InterPro" id="IPR034457">
    <property type="entry name" value="Organic_radical-activating"/>
</dbReference>
<evidence type="ECO:0000256" key="2">
    <source>
        <dbReference type="ARBA" id="ARBA00022691"/>
    </source>
</evidence>
<feature type="binding site" evidence="6">
    <location>
        <position position="84"/>
    </location>
    <ligand>
        <name>[4Fe-4S] cluster</name>
        <dbReference type="ChEBI" id="CHEBI:49883"/>
        <note>4Fe-4S-S-AdoMet</note>
    </ligand>
</feature>
<comment type="cofactor">
    <cofactor evidence="6">
        <name>[4Fe-4S] cluster</name>
        <dbReference type="ChEBI" id="CHEBI:49883"/>
    </cofactor>
    <text evidence="6">Binds 1 [4Fe-4S] cluster. The cluster is coordinated with 3 cysteines and an exchangeable S-adenosyl-L-methionine.</text>
</comment>
<dbReference type="SFLD" id="SFLDG01101">
    <property type="entry name" value="Uncharacterised_Radical_SAM_Su"/>
    <property type="match status" value="1"/>
</dbReference>
<dbReference type="CDD" id="cd01335">
    <property type="entry name" value="Radical_SAM"/>
    <property type="match status" value="1"/>
</dbReference>
<dbReference type="Pfam" id="PF04055">
    <property type="entry name" value="Radical_SAM"/>
    <property type="match status" value="1"/>
</dbReference>
<dbReference type="PIRSF" id="PIRSF004869">
    <property type="entry name" value="PflX_prd"/>
    <property type="match status" value="1"/>
</dbReference>
<proteinExistence type="predicted"/>
<dbReference type="RefSeq" id="WP_268187926.1">
    <property type="nucleotide sequence ID" value="NZ_CP113361.1"/>
</dbReference>
<evidence type="ECO:0000259" key="7">
    <source>
        <dbReference type="PROSITE" id="PS51918"/>
    </source>
</evidence>
<organism evidence="8 9">
    <name type="scientific">Methanogenium organophilum</name>
    <dbReference type="NCBI Taxonomy" id="2199"/>
    <lineage>
        <taxon>Archaea</taxon>
        <taxon>Methanobacteriati</taxon>
        <taxon>Methanobacteriota</taxon>
        <taxon>Stenosarchaea group</taxon>
        <taxon>Methanomicrobia</taxon>
        <taxon>Methanomicrobiales</taxon>
        <taxon>Methanomicrobiaceae</taxon>
        <taxon>Methanogenium</taxon>
    </lineage>
</organism>
<dbReference type="InterPro" id="IPR006638">
    <property type="entry name" value="Elp3/MiaA/NifB-like_rSAM"/>
</dbReference>